<keyword evidence="3 6" id="KW-0255">Endonuclease</keyword>
<dbReference type="EC" id="3.1.26.5" evidence="6 7"/>
<dbReference type="Proteomes" id="UP000003748">
    <property type="component" value="Unassembled WGS sequence"/>
</dbReference>
<dbReference type="Pfam" id="PF00825">
    <property type="entry name" value="Ribonuclease_P"/>
    <property type="match status" value="1"/>
</dbReference>
<dbReference type="SUPFAM" id="SSF54211">
    <property type="entry name" value="Ribosomal protein S5 domain 2-like"/>
    <property type="match status" value="1"/>
</dbReference>
<accession>D4CUN6</accession>
<dbReference type="HOGENOM" id="CLU_117179_9_4_0"/>
<dbReference type="EMBL" id="ACJY01000057">
    <property type="protein sequence ID" value="EFE86935.1"/>
    <property type="molecule type" value="Genomic_DNA"/>
</dbReference>
<evidence type="ECO:0000256" key="3">
    <source>
        <dbReference type="ARBA" id="ARBA00022759"/>
    </source>
</evidence>
<protein>
    <recommendedName>
        <fullName evidence="6 7">Ribonuclease P protein component</fullName>
        <shortName evidence="6">RNase P protein</shortName>
        <shortName evidence="6">RNaseP protein</shortName>
        <ecNumber evidence="6 7">3.1.26.5</ecNumber>
    </recommendedName>
    <alternativeName>
        <fullName evidence="6">Protein C5</fullName>
    </alternativeName>
</protein>
<dbReference type="GO" id="GO:0001682">
    <property type="term" value="P:tRNA 5'-leader removal"/>
    <property type="evidence" value="ECO:0007669"/>
    <property type="project" value="UniProtKB-UniRule"/>
</dbReference>
<comment type="subunit">
    <text evidence="6">Consists of a catalytic RNA component (M1 or rnpB) and a protein subunit.</text>
</comment>
<dbReference type="PANTHER" id="PTHR33992">
    <property type="entry name" value="RIBONUCLEASE P PROTEIN COMPONENT"/>
    <property type="match status" value="1"/>
</dbReference>
<keyword evidence="2 6" id="KW-0540">Nuclease</keyword>
<name>D4CUN6_9FUSO</name>
<keyword evidence="5 6" id="KW-0694">RNA-binding</keyword>
<proteinExistence type="inferred from homology"/>
<dbReference type="InterPro" id="IPR000100">
    <property type="entry name" value="RNase_P"/>
</dbReference>
<dbReference type="InterPro" id="IPR020568">
    <property type="entry name" value="Ribosomal_Su5_D2-typ_SF"/>
</dbReference>
<dbReference type="NCBIfam" id="TIGR00188">
    <property type="entry name" value="rnpA"/>
    <property type="match status" value="1"/>
</dbReference>
<keyword evidence="4 6" id="KW-0378">Hydrolase</keyword>
<dbReference type="eggNOG" id="COG0594">
    <property type="taxonomic scope" value="Bacteria"/>
</dbReference>
<evidence type="ECO:0000256" key="1">
    <source>
        <dbReference type="ARBA" id="ARBA00022694"/>
    </source>
</evidence>
<dbReference type="Gene3D" id="3.30.230.10">
    <property type="match status" value="1"/>
</dbReference>
<dbReference type="GO" id="GO:0030677">
    <property type="term" value="C:ribonuclease P complex"/>
    <property type="evidence" value="ECO:0007669"/>
    <property type="project" value="TreeGrafter"/>
</dbReference>
<evidence type="ECO:0000256" key="7">
    <source>
        <dbReference type="NCBIfam" id="TIGR00188"/>
    </source>
</evidence>
<evidence type="ECO:0000256" key="6">
    <source>
        <dbReference type="HAMAP-Rule" id="MF_00227"/>
    </source>
</evidence>
<dbReference type="GO" id="GO:0042781">
    <property type="term" value="F:3'-tRNA processing endoribonuclease activity"/>
    <property type="evidence" value="ECO:0007669"/>
    <property type="project" value="TreeGrafter"/>
</dbReference>
<dbReference type="PANTHER" id="PTHR33992:SF1">
    <property type="entry name" value="RIBONUCLEASE P PROTEIN COMPONENT"/>
    <property type="match status" value="1"/>
</dbReference>
<sequence length="112" mass="13398">MMNTLKKNGEFQNIYKLGNKYFGNYSLIFFNKNKLDYSRFGFVASKKIGKAFCRNRIKRLFREYIRLNIEKLNDNYDIIIVAKKKAGEIIETIKYQDIEKDLNRILKNSKII</sequence>
<evidence type="ECO:0000256" key="5">
    <source>
        <dbReference type="ARBA" id="ARBA00022884"/>
    </source>
</evidence>
<dbReference type="GO" id="GO:0004526">
    <property type="term" value="F:ribonuclease P activity"/>
    <property type="evidence" value="ECO:0007669"/>
    <property type="project" value="UniProtKB-UniRule"/>
</dbReference>
<comment type="catalytic activity">
    <reaction evidence="6">
        <text>Endonucleolytic cleavage of RNA, removing 5'-extranucleotides from tRNA precursor.</text>
        <dbReference type="EC" id="3.1.26.5"/>
    </reaction>
</comment>
<comment type="similarity">
    <text evidence="6">Belongs to the RnpA family.</text>
</comment>
<dbReference type="GO" id="GO:0000049">
    <property type="term" value="F:tRNA binding"/>
    <property type="evidence" value="ECO:0007669"/>
    <property type="project" value="UniProtKB-UniRule"/>
</dbReference>
<evidence type="ECO:0000256" key="2">
    <source>
        <dbReference type="ARBA" id="ARBA00022722"/>
    </source>
</evidence>
<evidence type="ECO:0000256" key="4">
    <source>
        <dbReference type="ARBA" id="ARBA00022801"/>
    </source>
</evidence>
<dbReference type="InterPro" id="IPR014721">
    <property type="entry name" value="Ribsml_uS5_D2-typ_fold_subgr"/>
</dbReference>
<dbReference type="HAMAP" id="MF_00227">
    <property type="entry name" value="RNase_P"/>
    <property type="match status" value="1"/>
</dbReference>
<keyword evidence="1 6" id="KW-0819">tRNA processing</keyword>
<evidence type="ECO:0000313" key="8">
    <source>
        <dbReference type="EMBL" id="EFE86935.1"/>
    </source>
</evidence>
<dbReference type="STRING" id="546275.FUSPEROL_01127"/>
<evidence type="ECO:0000313" key="9">
    <source>
        <dbReference type="Proteomes" id="UP000003748"/>
    </source>
</evidence>
<comment type="caution">
    <text evidence="8">The sequence shown here is derived from an EMBL/GenBank/DDBJ whole genome shotgun (WGS) entry which is preliminary data.</text>
</comment>
<comment type="function">
    <text evidence="6">RNaseP catalyzes the removal of the 5'-leader sequence from pre-tRNA to produce the mature 5'-terminus. It can also cleave other RNA substrates such as 4.5S RNA. The protein component plays an auxiliary but essential role in vivo by binding to the 5'-leader sequence and broadening the substrate specificity of the ribozyme.</text>
</comment>
<organism evidence="8 9">
    <name type="scientific">Fusobacterium periodonticum ATCC 33693</name>
    <dbReference type="NCBI Taxonomy" id="546275"/>
    <lineage>
        <taxon>Bacteria</taxon>
        <taxon>Fusobacteriati</taxon>
        <taxon>Fusobacteriota</taxon>
        <taxon>Fusobacteriia</taxon>
        <taxon>Fusobacteriales</taxon>
        <taxon>Fusobacteriaceae</taxon>
        <taxon>Fusobacterium</taxon>
    </lineage>
</organism>
<gene>
    <name evidence="6 8" type="primary">rnpA</name>
    <name evidence="8" type="ORF">FUSPEROL_01127</name>
</gene>
<dbReference type="AlphaFoldDB" id="D4CUN6"/>
<reference evidence="8 9" key="1">
    <citation type="submission" date="2010-02" db="EMBL/GenBank/DDBJ databases">
        <authorList>
            <person name="Weinstock G."/>
            <person name="Sodergren E."/>
            <person name="Clifton S."/>
            <person name="Fulton L."/>
            <person name="Fulton B."/>
            <person name="Courtney L."/>
            <person name="Fronick C."/>
            <person name="Harrison M."/>
            <person name="Strong C."/>
            <person name="Farmer C."/>
            <person name="Delahaunty K."/>
            <person name="Markovic C."/>
            <person name="Hall O."/>
            <person name="Minx P."/>
            <person name="Tomlinson C."/>
            <person name="Mitreva M."/>
            <person name="Nelson J."/>
            <person name="Hou S."/>
            <person name="Wollam A."/>
            <person name="Pepin K.H."/>
            <person name="Johnson M."/>
            <person name="Bhonagiri V."/>
            <person name="Zhang X."/>
            <person name="Suruliraj S."/>
            <person name="Warren W."/>
            <person name="Chinwalla A."/>
            <person name="Mardis E.R."/>
            <person name="Wilson R.K."/>
        </authorList>
    </citation>
    <scope>NUCLEOTIDE SEQUENCE [LARGE SCALE GENOMIC DNA]</scope>
    <source>
        <strain evidence="8 9">ATCC 33693</strain>
    </source>
</reference>